<dbReference type="RefSeq" id="WP_187948479.1">
    <property type="nucleotide sequence ID" value="NZ_WNJQ01000001.1"/>
</dbReference>
<dbReference type="Pfam" id="PF01584">
    <property type="entry name" value="CheW"/>
    <property type="match status" value="1"/>
</dbReference>
<dbReference type="SMART" id="SM00260">
    <property type="entry name" value="CheW"/>
    <property type="match status" value="1"/>
</dbReference>
<evidence type="ECO:0000313" key="3">
    <source>
        <dbReference type="Proteomes" id="UP000638836"/>
    </source>
</evidence>
<organism evidence="2 3">
    <name type="scientific">Carnobacterium inhibens</name>
    <dbReference type="NCBI Taxonomy" id="147709"/>
    <lineage>
        <taxon>Bacteria</taxon>
        <taxon>Bacillati</taxon>
        <taxon>Bacillota</taxon>
        <taxon>Bacilli</taxon>
        <taxon>Lactobacillales</taxon>
        <taxon>Carnobacteriaceae</taxon>
        <taxon>Carnobacterium</taxon>
    </lineage>
</organism>
<evidence type="ECO:0000259" key="1">
    <source>
        <dbReference type="PROSITE" id="PS50851"/>
    </source>
</evidence>
<reference evidence="2 3" key="1">
    <citation type="journal article" date="2020" name="Microorganisms">
        <title>New Insight into Antimicrobial Compounds from Food and Marine-Sourced Carnobacterium Species through Phenotype and Genome Analyses.</title>
        <authorList>
            <person name="Begrem S."/>
            <person name="Ivaniuk F."/>
            <person name="Gigout-Chevalier F."/>
            <person name="Kolypczuk L."/>
            <person name="Bonnetot S."/>
            <person name="Leroi F."/>
            <person name="Grovel O."/>
            <person name="Delbarre-Ladrat C."/>
            <person name="Passerini D."/>
        </authorList>
    </citation>
    <scope>NUCLEOTIDE SEQUENCE [LARGE SCALE GENOMIC DNA]</scope>
    <source>
        <strain evidence="2 3">MIP2551</strain>
    </source>
</reference>
<proteinExistence type="predicted"/>
<accession>A0ABR7TAB2</accession>
<feature type="domain" description="CheW-like" evidence="1">
    <location>
        <begin position="1"/>
        <end position="140"/>
    </location>
</feature>
<dbReference type="Gene3D" id="2.30.30.40">
    <property type="entry name" value="SH3 Domains"/>
    <property type="match status" value="1"/>
</dbReference>
<keyword evidence="3" id="KW-1185">Reference proteome</keyword>
<dbReference type="InterPro" id="IPR039315">
    <property type="entry name" value="CheW"/>
</dbReference>
<sequence>MEKFVVFNSGGQSFAVPIEVTEKIIHVEELTKIPDTSVYVLGAIDYGDGILPIIDLSERFFQRKTEVTDETKVIVVSWQEKKIGLAVDKVTTIRSFDNSDHETSEKTTQEAASYVMAFIRTEEGIILQLDVNSIFSEYGEHELLSLMNR</sequence>
<dbReference type="SUPFAM" id="SSF50341">
    <property type="entry name" value="CheW-like"/>
    <property type="match status" value="1"/>
</dbReference>
<dbReference type="EMBL" id="WNJQ01000001">
    <property type="protein sequence ID" value="MBC9824512.1"/>
    <property type="molecule type" value="Genomic_DNA"/>
</dbReference>
<dbReference type="PROSITE" id="PS50851">
    <property type="entry name" value="CHEW"/>
    <property type="match status" value="1"/>
</dbReference>
<protein>
    <submittedName>
        <fullName evidence="2">Chemotaxis protein CheW</fullName>
    </submittedName>
</protein>
<gene>
    <name evidence="2" type="ORF">GLO26_01535</name>
</gene>
<dbReference type="PANTHER" id="PTHR22617:SF23">
    <property type="entry name" value="CHEMOTAXIS PROTEIN CHEW"/>
    <property type="match status" value="1"/>
</dbReference>
<name>A0ABR7TAB2_9LACT</name>
<dbReference type="InterPro" id="IPR002545">
    <property type="entry name" value="CheW-lke_dom"/>
</dbReference>
<comment type="caution">
    <text evidence="2">The sequence shown here is derived from an EMBL/GenBank/DDBJ whole genome shotgun (WGS) entry which is preliminary data.</text>
</comment>
<dbReference type="InterPro" id="IPR036061">
    <property type="entry name" value="CheW-like_dom_sf"/>
</dbReference>
<evidence type="ECO:0000313" key="2">
    <source>
        <dbReference type="EMBL" id="MBC9824512.1"/>
    </source>
</evidence>
<dbReference type="PANTHER" id="PTHR22617">
    <property type="entry name" value="CHEMOTAXIS SENSOR HISTIDINE KINASE-RELATED"/>
    <property type="match status" value="1"/>
</dbReference>
<dbReference type="Gene3D" id="2.40.50.180">
    <property type="entry name" value="CheA-289, Domain 4"/>
    <property type="match status" value="1"/>
</dbReference>
<dbReference type="Proteomes" id="UP000638836">
    <property type="component" value="Unassembled WGS sequence"/>
</dbReference>